<dbReference type="InterPro" id="IPR057253">
    <property type="entry name" value="CoiA-like_N"/>
</dbReference>
<protein>
    <submittedName>
        <fullName evidence="3">Competence protein CoiA-like protein</fullName>
    </submittedName>
</protein>
<evidence type="ECO:0000259" key="2">
    <source>
        <dbReference type="Pfam" id="PF25164"/>
    </source>
</evidence>
<evidence type="ECO:0000313" key="3">
    <source>
        <dbReference type="EMBL" id="PVY85078.1"/>
    </source>
</evidence>
<name>A0A2U1DBN0_9LACO</name>
<feature type="domain" description="Competence protein CoiA nuclease-like" evidence="1">
    <location>
        <begin position="61"/>
        <end position="181"/>
    </location>
</feature>
<organism evidence="3 4">
    <name type="scientific">Convivina intestini</name>
    <dbReference type="NCBI Taxonomy" id="1505726"/>
    <lineage>
        <taxon>Bacteria</taxon>
        <taxon>Bacillati</taxon>
        <taxon>Bacillota</taxon>
        <taxon>Bacilli</taxon>
        <taxon>Lactobacillales</taxon>
        <taxon>Lactobacillaceae</taxon>
        <taxon>Convivina</taxon>
    </lineage>
</organism>
<feature type="domain" description="Competence protein CoiA-like N-terminal" evidence="2">
    <location>
        <begin position="20"/>
        <end position="54"/>
    </location>
</feature>
<gene>
    <name evidence="3" type="ORF">C7384_103103</name>
</gene>
<evidence type="ECO:0000313" key="4">
    <source>
        <dbReference type="Proteomes" id="UP000245433"/>
    </source>
</evidence>
<dbReference type="OrthoDB" id="3784230at2"/>
<evidence type="ECO:0000259" key="1">
    <source>
        <dbReference type="Pfam" id="PF06054"/>
    </source>
</evidence>
<dbReference type="InterPro" id="IPR010330">
    <property type="entry name" value="CoiA_nuc"/>
</dbReference>
<dbReference type="Pfam" id="PF25164">
    <property type="entry name" value="CoiA_N"/>
    <property type="match status" value="1"/>
</dbReference>
<dbReference type="RefSeq" id="WP_089938440.1">
    <property type="nucleotide sequence ID" value="NZ_CAKOEX010000003.1"/>
</dbReference>
<dbReference type="Pfam" id="PF06054">
    <property type="entry name" value="CoiA_nuc"/>
    <property type="match status" value="1"/>
</dbReference>
<dbReference type="InterPro" id="IPR021176">
    <property type="entry name" value="Competence-induced_CoiA"/>
</dbReference>
<dbReference type="Proteomes" id="UP000245433">
    <property type="component" value="Unassembled WGS sequence"/>
</dbReference>
<sequence>MLMAIDDHNRYIGAHQAQATTASYFCPACRQALILKRGEYKVAHFAHRDLSACDQAFSEGESSTHLAGKLALYQLFKEPGKIQLEPVLTAIDQRPDLLWQHPQKGMIAIEYQCSPISTKRLAERNQGYQSQDISVYWILGPAYYHKSLRPQTIQRFMQAGVLYFYLPSNNYLHCQSNWLKADFQRLKYCEKKVSRLGKESFTNPIINLNANYQRQKLQQLMLQKRVDSALIDYLYQQHRRLDQVPDWVLLGTTFGLKVPNWHFRLVIWLLLVPFQDQTVLTVASLVKRLQPYFILRPEQVFPAVKAVLLDLQKGGYIGLSDGKIQVFHLPAWLD</sequence>
<dbReference type="PIRSF" id="PIRSF007487">
    <property type="entry name" value="Competence-induced_CoiA_bac"/>
    <property type="match status" value="1"/>
</dbReference>
<proteinExistence type="predicted"/>
<reference evidence="3 4" key="1">
    <citation type="submission" date="2018-04" db="EMBL/GenBank/DDBJ databases">
        <title>Genomic Encyclopedia of Type Strains, Phase IV (KMG-IV): sequencing the most valuable type-strain genomes for metagenomic binning, comparative biology and taxonomic classification.</title>
        <authorList>
            <person name="Goeker M."/>
        </authorList>
    </citation>
    <scope>NUCLEOTIDE SEQUENCE [LARGE SCALE GENOMIC DNA]</scope>
    <source>
        <strain evidence="3 4">DSM 28795</strain>
    </source>
</reference>
<keyword evidence="4" id="KW-1185">Reference proteome</keyword>
<dbReference type="AlphaFoldDB" id="A0A2U1DBN0"/>
<accession>A0A2U1DBN0</accession>
<dbReference type="EMBL" id="QEKT01000003">
    <property type="protein sequence ID" value="PVY85078.1"/>
    <property type="molecule type" value="Genomic_DNA"/>
</dbReference>
<comment type="caution">
    <text evidence="3">The sequence shown here is derived from an EMBL/GenBank/DDBJ whole genome shotgun (WGS) entry which is preliminary data.</text>
</comment>